<name>A0ABV8ZKY2_9FLAO</name>
<dbReference type="Proteomes" id="UP001596003">
    <property type="component" value="Unassembled WGS sequence"/>
</dbReference>
<evidence type="ECO:0000313" key="3">
    <source>
        <dbReference type="Proteomes" id="UP001596003"/>
    </source>
</evidence>
<feature type="chain" id="PRO_5045495748" evidence="1">
    <location>
        <begin position="22"/>
        <end position="133"/>
    </location>
</feature>
<organism evidence="2 3">
    <name type="scientific">Flavobacterium chungangensis</name>
    <dbReference type="NCBI Taxonomy" id="2708132"/>
    <lineage>
        <taxon>Bacteria</taxon>
        <taxon>Pseudomonadati</taxon>
        <taxon>Bacteroidota</taxon>
        <taxon>Flavobacteriia</taxon>
        <taxon>Flavobacteriales</taxon>
        <taxon>Flavobacteriaceae</taxon>
        <taxon>Flavobacterium</taxon>
    </lineage>
</organism>
<keyword evidence="1" id="KW-0732">Signal</keyword>
<sequence length="133" mass="16021">MKKYFFIVFVFAMSLNAVVYAQNTKTAPEDFNVFFKKFNEDQKFQISRVIFPLKYKMNNDDFELADYTMPKENYKSLNLNRKSDEKYLKRALVVKKNKVTLQERGLDSGIYIDYIFELKDNKWFLKTWVDQST</sequence>
<dbReference type="EMBL" id="JBHSFY010000017">
    <property type="protein sequence ID" value="MFC4479740.1"/>
    <property type="molecule type" value="Genomic_DNA"/>
</dbReference>
<proteinExistence type="predicted"/>
<comment type="caution">
    <text evidence="2">The sequence shown here is derived from an EMBL/GenBank/DDBJ whole genome shotgun (WGS) entry which is preliminary data.</text>
</comment>
<accession>A0ABV8ZKY2</accession>
<keyword evidence="3" id="KW-1185">Reference proteome</keyword>
<protein>
    <submittedName>
        <fullName evidence="2">DUF4348 domain-containing protein</fullName>
    </submittedName>
</protein>
<evidence type="ECO:0000256" key="1">
    <source>
        <dbReference type="SAM" id="SignalP"/>
    </source>
</evidence>
<feature type="signal peptide" evidence="1">
    <location>
        <begin position="1"/>
        <end position="21"/>
    </location>
</feature>
<dbReference type="RefSeq" id="WP_379800984.1">
    <property type="nucleotide sequence ID" value="NZ_JBHSFY010000017.1"/>
</dbReference>
<dbReference type="Gene3D" id="3.10.450.410">
    <property type="match status" value="1"/>
</dbReference>
<reference evidence="3" key="1">
    <citation type="journal article" date="2019" name="Int. J. Syst. Evol. Microbiol.">
        <title>The Global Catalogue of Microorganisms (GCM) 10K type strain sequencing project: providing services to taxonomists for standard genome sequencing and annotation.</title>
        <authorList>
            <consortium name="The Broad Institute Genomics Platform"/>
            <consortium name="The Broad Institute Genome Sequencing Center for Infectious Disease"/>
            <person name="Wu L."/>
            <person name="Ma J."/>
        </authorList>
    </citation>
    <scope>NUCLEOTIDE SEQUENCE [LARGE SCALE GENOMIC DNA]</scope>
    <source>
        <strain evidence="3">NBRC 103627</strain>
    </source>
</reference>
<evidence type="ECO:0000313" key="2">
    <source>
        <dbReference type="EMBL" id="MFC4479740.1"/>
    </source>
</evidence>
<gene>
    <name evidence="2" type="ORF">ACFO3N_21880</name>
</gene>